<proteinExistence type="predicted"/>
<comment type="caution">
    <text evidence="1">The sequence shown here is derived from an EMBL/GenBank/DDBJ whole genome shotgun (WGS) entry which is preliminary data.</text>
</comment>
<keyword evidence="2" id="KW-1185">Reference proteome</keyword>
<sequence>SVFLQAYLEHKAQRMKWRNSIPGGLLQAHREHKRLVEEYQVGLRVMHKVVLIFGEHWRRQSLKRSCQDTSADDEFSPFMFPPADGA</sequence>
<accession>A0A812M358</accession>
<evidence type="ECO:0000313" key="1">
    <source>
        <dbReference type="EMBL" id="CAE7255906.1"/>
    </source>
</evidence>
<name>A0A812M358_SYMPI</name>
<feature type="non-terminal residue" evidence="1">
    <location>
        <position position="1"/>
    </location>
</feature>
<evidence type="ECO:0000313" key="2">
    <source>
        <dbReference type="Proteomes" id="UP000649617"/>
    </source>
</evidence>
<dbReference type="Proteomes" id="UP000649617">
    <property type="component" value="Unassembled WGS sequence"/>
</dbReference>
<dbReference type="AlphaFoldDB" id="A0A812M358"/>
<gene>
    <name evidence="1" type="ORF">SPIL2461_LOCUS5160</name>
</gene>
<reference evidence="1" key="1">
    <citation type="submission" date="2021-02" db="EMBL/GenBank/DDBJ databases">
        <authorList>
            <person name="Dougan E. K."/>
            <person name="Rhodes N."/>
            <person name="Thang M."/>
            <person name="Chan C."/>
        </authorList>
    </citation>
    <scope>NUCLEOTIDE SEQUENCE</scope>
</reference>
<dbReference type="EMBL" id="CAJNIZ010007190">
    <property type="protein sequence ID" value="CAE7255906.1"/>
    <property type="molecule type" value="Genomic_DNA"/>
</dbReference>
<protein>
    <submittedName>
        <fullName evidence="1">Uncharacterized protein</fullName>
    </submittedName>
</protein>
<organism evidence="1 2">
    <name type="scientific">Symbiodinium pilosum</name>
    <name type="common">Dinoflagellate</name>
    <dbReference type="NCBI Taxonomy" id="2952"/>
    <lineage>
        <taxon>Eukaryota</taxon>
        <taxon>Sar</taxon>
        <taxon>Alveolata</taxon>
        <taxon>Dinophyceae</taxon>
        <taxon>Suessiales</taxon>
        <taxon>Symbiodiniaceae</taxon>
        <taxon>Symbiodinium</taxon>
    </lineage>
</organism>